<sequence>MSLFINTNIVAMGARRALANTNHALSQSFEQLSSGLKINRASDDSAGLQISSRMTSQIKGLSQAVRNANDGISLIQTADGALSEVATNLQRVRQLSIQAQNGINTSSDIQALQKEADASLAEINRISNTTQFAGQDILRGDFSARFLVGSNAGQNITVRFNQLSGLGFDLAGLNIAGIDVVAGTTTFGAPVVSNSGEPNALTNSIFRTDGLNQGVYKFAISNDAGQSFFELDLNLTGNDAAGISIMDAANIAEGIDSVLGSDSLGAGQDPIGQTVGVFIRPGNTQLRIAENVNNPSSLSINSIIGTYSSSPSASGINRKSPTSAIDGALSRINTLRTELGALENRFKSTIRSLSNISENVSDARSRIMDTDFASTTSRLTQSQIVQQASISVLAQANQRPQLALSLLE</sequence>
<dbReference type="Gene3D" id="2.30.220.10">
    <property type="entry name" value="f41 fragment of flagellin, C-terminal domain"/>
    <property type="match status" value="1"/>
</dbReference>
<comment type="subcellular location">
    <subcellularLocation>
        <location evidence="4">Secreted</location>
    </subcellularLocation>
    <subcellularLocation>
        <location evidence="4">Bacterial flagellum</location>
    </subcellularLocation>
</comment>
<dbReference type="Pfam" id="PF00669">
    <property type="entry name" value="Flagellin_N"/>
    <property type="match status" value="1"/>
</dbReference>
<dbReference type="PANTHER" id="PTHR42792:SF2">
    <property type="entry name" value="FLAGELLIN"/>
    <property type="match status" value="1"/>
</dbReference>
<protein>
    <recommendedName>
        <fullName evidence="4">Flagellin</fullName>
    </recommendedName>
</protein>
<dbReference type="Gene3D" id="1.20.1330.10">
    <property type="entry name" value="f41 fragment of flagellin, N-terminal domain"/>
    <property type="match status" value="2"/>
</dbReference>
<dbReference type="InterPro" id="IPR001492">
    <property type="entry name" value="Flagellin"/>
</dbReference>
<evidence type="ECO:0000313" key="7">
    <source>
        <dbReference type="EMBL" id="NDW20414.1"/>
    </source>
</evidence>
<organism evidence="7 8">
    <name type="scientific">Alteromonas hispanica</name>
    <dbReference type="NCBI Taxonomy" id="315421"/>
    <lineage>
        <taxon>Bacteria</taxon>
        <taxon>Pseudomonadati</taxon>
        <taxon>Pseudomonadota</taxon>
        <taxon>Gammaproteobacteria</taxon>
        <taxon>Alteromonadales</taxon>
        <taxon>Alteromonadaceae</taxon>
        <taxon>Alteromonas/Salinimonas group</taxon>
        <taxon>Alteromonas</taxon>
    </lineage>
</organism>
<proteinExistence type="inferred from homology"/>
<dbReference type="SUPFAM" id="SSF64518">
    <property type="entry name" value="Phase 1 flagellin"/>
    <property type="match status" value="1"/>
</dbReference>
<keyword evidence="7" id="KW-0282">Flagellum</keyword>
<evidence type="ECO:0000259" key="5">
    <source>
        <dbReference type="Pfam" id="PF00669"/>
    </source>
</evidence>
<gene>
    <name evidence="7" type="ORF">GTW09_02585</name>
</gene>
<feature type="domain" description="Flagellin N-terminal" evidence="5">
    <location>
        <begin position="5"/>
        <end position="141"/>
    </location>
</feature>
<dbReference type="EMBL" id="JAAAWP010000001">
    <property type="protein sequence ID" value="NDW20414.1"/>
    <property type="molecule type" value="Genomic_DNA"/>
</dbReference>
<evidence type="ECO:0000256" key="2">
    <source>
        <dbReference type="ARBA" id="ARBA00022525"/>
    </source>
</evidence>
<comment type="similarity">
    <text evidence="1 4">Belongs to the bacterial flagellin family.</text>
</comment>
<keyword evidence="8" id="KW-1185">Reference proteome</keyword>
<dbReference type="InterPro" id="IPR046358">
    <property type="entry name" value="Flagellin_C"/>
</dbReference>
<dbReference type="PANTHER" id="PTHR42792">
    <property type="entry name" value="FLAGELLIN"/>
    <property type="match status" value="1"/>
</dbReference>
<keyword evidence="3 4" id="KW-0975">Bacterial flagellum</keyword>
<comment type="function">
    <text evidence="4">Flagellin is the subunit protein which polymerizes to form the filaments of bacterial flagella.</text>
</comment>
<dbReference type="Gene3D" id="6.10.10.10">
    <property type="entry name" value="Flagellar export chaperone, C-terminal domain"/>
    <property type="match status" value="1"/>
</dbReference>
<dbReference type="AlphaFoldDB" id="A0A6L9MQA0"/>
<dbReference type="GO" id="GO:0005198">
    <property type="term" value="F:structural molecule activity"/>
    <property type="evidence" value="ECO:0007669"/>
    <property type="project" value="UniProtKB-UniRule"/>
</dbReference>
<keyword evidence="7" id="KW-0969">Cilium</keyword>
<dbReference type="PRINTS" id="PR00207">
    <property type="entry name" value="FLAGELLIN"/>
</dbReference>
<comment type="caution">
    <text evidence="7">The sequence shown here is derived from an EMBL/GenBank/DDBJ whole genome shotgun (WGS) entry which is preliminary data.</text>
</comment>
<name>A0A6L9MQA0_9ALTE</name>
<evidence type="ECO:0000259" key="6">
    <source>
        <dbReference type="Pfam" id="PF00700"/>
    </source>
</evidence>
<keyword evidence="7" id="KW-0966">Cell projection</keyword>
<feature type="domain" description="Flagellin C-terminal" evidence="6">
    <location>
        <begin position="323"/>
        <end position="407"/>
    </location>
</feature>
<dbReference type="InterPro" id="IPR042187">
    <property type="entry name" value="Flagellin_C_sub2"/>
</dbReference>
<dbReference type="GO" id="GO:0009288">
    <property type="term" value="C:bacterial-type flagellum"/>
    <property type="evidence" value="ECO:0007669"/>
    <property type="project" value="UniProtKB-SubCell"/>
</dbReference>
<dbReference type="RefSeq" id="WP_163109810.1">
    <property type="nucleotide sequence ID" value="NZ_JAAAWP010000001.1"/>
</dbReference>
<evidence type="ECO:0000313" key="8">
    <source>
        <dbReference type="Proteomes" id="UP000478837"/>
    </source>
</evidence>
<dbReference type="Gene3D" id="6.10.280.190">
    <property type="match status" value="1"/>
</dbReference>
<reference evidence="7 8" key="1">
    <citation type="submission" date="2020-01" db="EMBL/GenBank/DDBJ databases">
        <title>Genomes of bacteria type strains.</title>
        <authorList>
            <person name="Chen J."/>
            <person name="Zhu S."/>
            <person name="Yang J."/>
        </authorList>
    </citation>
    <scope>NUCLEOTIDE SEQUENCE [LARGE SCALE GENOMIC DNA]</scope>
    <source>
        <strain evidence="7 8">LMG 22958</strain>
    </source>
</reference>
<dbReference type="InterPro" id="IPR001029">
    <property type="entry name" value="Flagellin_N"/>
</dbReference>
<dbReference type="GO" id="GO:0005576">
    <property type="term" value="C:extracellular region"/>
    <property type="evidence" value="ECO:0007669"/>
    <property type="project" value="UniProtKB-SubCell"/>
</dbReference>
<evidence type="ECO:0000256" key="3">
    <source>
        <dbReference type="ARBA" id="ARBA00023143"/>
    </source>
</evidence>
<keyword evidence="2 4" id="KW-0964">Secreted</keyword>
<accession>A0A6L9MQA0</accession>
<dbReference type="Pfam" id="PF00700">
    <property type="entry name" value="Flagellin_C"/>
    <property type="match status" value="1"/>
</dbReference>
<dbReference type="Proteomes" id="UP000478837">
    <property type="component" value="Unassembled WGS sequence"/>
</dbReference>
<dbReference type="Gene3D" id="2.170.280.10">
    <property type="entry name" value="f41 fragment of flagellin, middle domain"/>
    <property type="match status" value="1"/>
</dbReference>
<evidence type="ECO:0000256" key="4">
    <source>
        <dbReference type="RuleBase" id="RU362073"/>
    </source>
</evidence>
<evidence type="ECO:0000256" key="1">
    <source>
        <dbReference type="ARBA" id="ARBA00005709"/>
    </source>
</evidence>